<dbReference type="Pfam" id="PF13723">
    <property type="entry name" value="Ketoacyl-synt_2"/>
    <property type="match status" value="1"/>
</dbReference>
<evidence type="ECO:0000259" key="1">
    <source>
        <dbReference type="Pfam" id="PF13723"/>
    </source>
</evidence>
<dbReference type="InterPro" id="IPR014030">
    <property type="entry name" value="Ketoacyl_synth_N"/>
</dbReference>
<accession>A0AAU7QCB5</accession>
<name>A0AAU7QCB5_9GAMM</name>
<gene>
    <name evidence="2" type="ORF">ABK905_07450</name>
</gene>
<organism evidence="2">
    <name type="scientific">Acerihabitans sp. KWT182</name>
    <dbReference type="NCBI Taxonomy" id="3157919"/>
    <lineage>
        <taxon>Bacteria</taxon>
        <taxon>Pseudomonadati</taxon>
        <taxon>Pseudomonadota</taxon>
        <taxon>Gammaproteobacteria</taxon>
        <taxon>Enterobacterales</taxon>
        <taxon>Pectobacteriaceae</taxon>
        <taxon>Acerihabitans</taxon>
    </lineage>
</organism>
<proteinExistence type="predicted"/>
<dbReference type="EMBL" id="CP157947">
    <property type="protein sequence ID" value="XBS70895.1"/>
    <property type="molecule type" value="Genomic_DNA"/>
</dbReference>
<evidence type="ECO:0000313" key="2">
    <source>
        <dbReference type="EMBL" id="XBS70895.1"/>
    </source>
</evidence>
<reference evidence="2" key="1">
    <citation type="submission" date="2024-06" db="EMBL/GenBank/DDBJ databases">
        <authorList>
            <person name="Coelho C."/>
            <person name="Bento M."/>
            <person name="Garcia E."/>
            <person name="Camelo A."/>
            <person name="Brandao I."/>
            <person name="Espirito Santo C."/>
            <person name="Trovao J."/>
            <person name="Verissimo A."/>
            <person name="Costa J."/>
            <person name="Tiago I."/>
        </authorList>
    </citation>
    <scope>NUCLEOTIDE SEQUENCE</scope>
    <source>
        <strain evidence="2">KWT182</strain>
    </source>
</reference>
<protein>
    <submittedName>
        <fullName evidence="2">Beta-ketoacyl synthase chain length factor</fullName>
    </submittedName>
</protein>
<sequence length="245" mass="26709">MKLTFSLLDWQANAPGIGFAEEWRRWARLPPAIDAESPLMKCSELPMMTARRLNSGSRAAVDCGLALLRRQKVDAIVFTSRHGELERNLRILRALAQGEDLSPTDFAMSVHNAAAGSLTIAAGMPLVSTSLAAGRDSFQQGLVETAALQAAGYEQVLLVDFDGAIPAFYQDRISAQMPHYPYAVAIILTQGNTLACESSGADITDEAQEASMAQSLQFLHAVLAKRRRFVIPGERMVWRWTCNGG</sequence>
<dbReference type="AlphaFoldDB" id="A0AAU7QCB5"/>
<feature type="domain" description="Beta-ketoacyl synthase-like N-terminal" evidence="1">
    <location>
        <begin position="23"/>
        <end position="240"/>
    </location>
</feature>